<dbReference type="EMBL" id="VDDC01000001">
    <property type="protein sequence ID" value="TNH41141.1"/>
    <property type="molecule type" value="Genomic_DNA"/>
</dbReference>
<keyword evidence="2" id="KW-1185">Reference proteome</keyword>
<proteinExistence type="predicted"/>
<dbReference type="RefSeq" id="WP_139597413.1">
    <property type="nucleotide sequence ID" value="NZ_VDDC01000001.1"/>
</dbReference>
<reference evidence="1 2" key="1">
    <citation type="submission" date="2019-06" db="EMBL/GenBank/DDBJ databases">
        <authorList>
            <person name="Li J."/>
        </authorList>
    </citation>
    <scope>NUCLEOTIDE SEQUENCE [LARGE SCALE GENOMIC DNA]</scope>
    <source>
        <strain evidence="1 2">CGMCC 1.8012</strain>
    </source>
</reference>
<sequence>MTRSHMPSRPPRLATLPLAAFAPPDAWIIDDADMSSADRLQLYVGAEEIGDAHTDFVRDPASAIVLPFSQRSDVLFFLMNAVVLAVCTKCGALAGGVSNYHPIVFPAHRGLGIGRDFHLVTDENGMILFQPEYFSRAGYAARLAAHKAAVVQAIREGRVVHPENRMRYRTAW</sequence>
<dbReference type="AlphaFoldDB" id="A0A5C4RBU2"/>
<gene>
    <name evidence="1" type="ORF">FHD67_00015</name>
</gene>
<evidence type="ECO:0000313" key="1">
    <source>
        <dbReference type="EMBL" id="TNH41141.1"/>
    </source>
</evidence>
<comment type="caution">
    <text evidence="1">The sequence shown here is derived from an EMBL/GenBank/DDBJ whole genome shotgun (WGS) entry which is preliminary data.</text>
</comment>
<evidence type="ECO:0000313" key="2">
    <source>
        <dbReference type="Proteomes" id="UP000304880"/>
    </source>
</evidence>
<accession>A0A5C4RBU2</accession>
<protein>
    <submittedName>
        <fullName evidence="1">Uncharacterized protein</fullName>
    </submittedName>
</protein>
<name>A0A5C4RBU2_9RHOB</name>
<organism evidence="1 2">
    <name type="scientific">Paracoccus haeundaensis</name>
    <dbReference type="NCBI Taxonomy" id="225362"/>
    <lineage>
        <taxon>Bacteria</taxon>
        <taxon>Pseudomonadati</taxon>
        <taxon>Pseudomonadota</taxon>
        <taxon>Alphaproteobacteria</taxon>
        <taxon>Rhodobacterales</taxon>
        <taxon>Paracoccaceae</taxon>
        <taxon>Paracoccus</taxon>
    </lineage>
</organism>
<dbReference type="Proteomes" id="UP000304880">
    <property type="component" value="Unassembled WGS sequence"/>
</dbReference>